<keyword evidence="5" id="KW-1185">Reference proteome</keyword>
<dbReference type="GO" id="GO:0071897">
    <property type="term" value="P:DNA biosynthetic process"/>
    <property type="evidence" value="ECO:0007669"/>
    <property type="project" value="UniProtKB-ARBA"/>
</dbReference>
<protein>
    <recommendedName>
        <fullName evidence="3">Peptidase A2 domain-containing protein</fullName>
    </recommendedName>
</protein>
<gene>
    <name evidence="4" type="ORF">CEUTPL_LOCUS10762</name>
</gene>
<evidence type="ECO:0000256" key="2">
    <source>
        <dbReference type="SAM" id="MobiDB-lite"/>
    </source>
</evidence>
<dbReference type="Gene3D" id="2.40.70.10">
    <property type="entry name" value="Acid Proteases"/>
    <property type="match status" value="1"/>
</dbReference>
<organism evidence="4 5">
    <name type="scientific">Ceutorhynchus assimilis</name>
    <name type="common">cabbage seed weevil</name>
    <dbReference type="NCBI Taxonomy" id="467358"/>
    <lineage>
        <taxon>Eukaryota</taxon>
        <taxon>Metazoa</taxon>
        <taxon>Ecdysozoa</taxon>
        <taxon>Arthropoda</taxon>
        <taxon>Hexapoda</taxon>
        <taxon>Insecta</taxon>
        <taxon>Pterygota</taxon>
        <taxon>Neoptera</taxon>
        <taxon>Endopterygota</taxon>
        <taxon>Coleoptera</taxon>
        <taxon>Polyphaga</taxon>
        <taxon>Cucujiformia</taxon>
        <taxon>Curculionidae</taxon>
        <taxon>Ceutorhynchinae</taxon>
        <taxon>Ceutorhynchus</taxon>
    </lineage>
</organism>
<dbReference type="PANTHER" id="PTHR37984:SF9">
    <property type="entry name" value="INTEGRASE CATALYTIC DOMAIN-CONTAINING PROTEIN"/>
    <property type="match status" value="1"/>
</dbReference>
<evidence type="ECO:0000313" key="4">
    <source>
        <dbReference type="EMBL" id="CAG9770307.1"/>
    </source>
</evidence>
<evidence type="ECO:0000256" key="1">
    <source>
        <dbReference type="ARBA" id="ARBA00022801"/>
    </source>
</evidence>
<feature type="region of interest" description="Disordered" evidence="2">
    <location>
        <begin position="226"/>
        <end position="245"/>
    </location>
</feature>
<dbReference type="InterPro" id="IPR050951">
    <property type="entry name" value="Retrovirus_Pol_polyprotein"/>
</dbReference>
<dbReference type="Gene3D" id="3.10.10.10">
    <property type="entry name" value="HIV Type 1 Reverse Transcriptase, subunit A, domain 1"/>
    <property type="match status" value="1"/>
</dbReference>
<dbReference type="PROSITE" id="PS50175">
    <property type="entry name" value="ASP_PROT_RETROV"/>
    <property type="match status" value="1"/>
</dbReference>
<feature type="domain" description="Peptidase A2" evidence="3">
    <location>
        <begin position="278"/>
        <end position="354"/>
    </location>
</feature>
<evidence type="ECO:0000313" key="5">
    <source>
        <dbReference type="Proteomes" id="UP001152799"/>
    </source>
</evidence>
<dbReference type="EMBL" id="OU892282">
    <property type="protein sequence ID" value="CAG9770307.1"/>
    <property type="molecule type" value="Genomic_DNA"/>
</dbReference>
<dbReference type="PANTHER" id="PTHR37984">
    <property type="entry name" value="PROTEIN CBG26694"/>
    <property type="match status" value="1"/>
</dbReference>
<dbReference type="InterPro" id="IPR021109">
    <property type="entry name" value="Peptidase_aspartic_dom_sf"/>
</dbReference>
<sequence length="548" mass="62325">MPGDDDKTAGSSLEMFANVQAPAEFNFSQPQQWPQWKKRFERYMSVSGFGKKSNKEKIDMLIYLMGCRERPGEPVENFITSLHALAEHCDYGALKEELIRDRIVIGVANEKVSERLQLRDKLILCEAITAVRQAELQGTQNKIIRQEQSVSAIKSSSQNTGQNFKSKEMPSASSRVRTKRCAFCGLSTCEDRAKCPAKSSICRACAKRGHWSVMCRNKKSVRAVEHSDSELSSEEQEQQNVSQVTKDENGVGNFIGQVYLDKQDRWYVDILLDNKHKIPFFVDTGADVSCFPYELLPDEFISKLILCEPVGASDNHRLDTVGKIKVNLTYEGKTNQETVYVVRKLRQPILGRNAIISFKVLNFPTKNVCLISDYNFNCRKNQDSLSKFTLESISRQFQGIFSEIGQFKNKMSIQIKPNAKPFVQSVPRTVPLALLPKLKTELDRLLKLNIIEPIETPTTWVSPIVCVDKGDTVRLCCDYTKLNESVLRSHFPLPKIEHTLSQLSGSKYFSKLDTTSGFYQIKLNEESQLLTTFITPYGRCSHSIKFFW</sequence>
<reference evidence="4" key="1">
    <citation type="submission" date="2022-01" db="EMBL/GenBank/DDBJ databases">
        <authorList>
            <person name="King R."/>
        </authorList>
    </citation>
    <scope>NUCLEOTIDE SEQUENCE</scope>
</reference>
<dbReference type="Pfam" id="PF00077">
    <property type="entry name" value="RVP"/>
    <property type="match status" value="1"/>
</dbReference>
<accession>A0A9N9MW57</accession>
<dbReference type="SUPFAM" id="SSF50630">
    <property type="entry name" value="Acid proteases"/>
    <property type="match status" value="1"/>
</dbReference>
<dbReference type="GO" id="GO:0006508">
    <property type="term" value="P:proteolysis"/>
    <property type="evidence" value="ECO:0007669"/>
    <property type="project" value="InterPro"/>
</dbReference>
<dbReference type="CDD" id="cd01647">
    <property type="entry name" value="RT_LTR"/>
    <property type="match status" value="1"/>
</dbReference>
<dbReference type="InterPro" id="IPR043502">
    <property type="entry name" value="DNA/RNA_pol_sf"/>
</dbReference>
<dbReference type="Proteomes" id="UP001152799">
    <property type="component" value="Chromosome 6"/>
</dbReference>
<keyword evidence="1" id="KW-0378">Hydrolase</keyword>
<evidence type="ECO:0000259" key="3">
    <source>
        <dbReference type="PROSITE" id="PS50175"/>
    </source>
</evidence>
<dbReference type="InterPro" id="IPR001995">
    <property type="entry name" value="Peptidase_A2_cat"/>
</dbReference>
<dbReference type="GO" id="GO:0004190">
    <property type="term" value="F:aspartic-type endopeptidase activity"/>
    <property type="evidence" value="ECO:0007669"/>
    <property type="project" value="InterPro"/>
</dbReference>
<dbReference type="InterPro" id="IPR018061">
    <property type="entry name" value="Retropepsins"/>
</dbReference>
<dbReference type="Pfam" id="PF00078">
    <property type="entry name" value="RVT_1"/>
    <property type="match status" value="1"/>
</dbReference>
<proteinExistence type="predicted"/>
<dbReference type="SUPFAM" id="SSF56672">
    <property type="entry name" value="DNA/RNA polymerases"/>
    <property type="match status" value="1"/>
</dbReference>
<dbReference type="InterPro" id="IPR000477">
    <property type="entry name" value="RT_dom"/>
</dbReference>
<dbReference type="OrthoDB" id="7698230at2759"/>
<dbReference type="AlphaFoldDB" id="A0A9N9MW57"/>
<name>A0A9N9MW57_9CUCU</name>